<keyword evidence="1" id="KW-1133">Transmembrane helix</keyword>
<sequence length="218" mass="23636">MYTVRCPFCKDDLSLPFVRLGAARRCPSCGKASRIQLAHIVAQPDGSTLRQKENVIPQVPSPVVTPRAESATVAATANPRRRRFLGYLGLSLGVAILCAGAMFVTTFPHEKPPTRIIVEAWNSAVAYHPSTQPAWVGEAKVIEDQGRFVLLLPQEAITQLNAIRKPAYVVIRPQQPGDNPTHWEAQLPAPAGKPIEIQLDAQPGTAYSVALFAEADSP</sequence>
<evidence type="ECO:0000256" key="1">
    <source>
        <dbReference type="SAM" id="Phobius"/>
    </source>
</evidence>
<gene>
    <name evidence="2" type="ORF">Pan265_26370</name>
</gene>
<evidence type="ECO:0000313" key="2">
    <source>
        <dbReference type="EMBL" id="QDU72763.1"/>
    </source>
</evidence>
<feature type="transmembrane region" description="Helical" evidence="1">
    <location>
        <begin position="84"/>
        <end position="104"/>
    </location>
</feature>
<dbReference type="KEGG" id="mcad:Pan265_26370"/>
<name>A0A518C0L0_9BACT</name>
<evidence type="ECO:0000313" key="3">
    <source>
        <dbReference type="Proteomes" id="UP000320386"/>
    </source>
</evidence>
<accession>A0A518C0L0</accession>
<dbReference type="EMBL" id="CP036280">
    <property type="protein sequence ID" value="QDU72763.1"/>
    <property type="molecule type" value="Genomic_DNA"/>
</dbReference>
<keyword evidence="3" id="KW-1185">Reference proteome</keyword>
<dbReference type="RefSeq" id="WP_145446925.1">
    <property type="nucleotide sequence ID" value="NZ_CP036280.1"/>
</dbReference>
<dbReference type="AlphaFoldDB" id="A0A518C0L0"/>
<protein>
    <submittedName>
        <fullName evidence="2">Uncharacterized protein</fullName>
    </submittedName>
</protein>
<organism evidence="2 3">
    <name type="scientific">Mucisphaera calidilacus</name>
    <dbReference type="NCBI Taxonomy" id="2527982"/>
    <lineage>
        <taxon>Bacteria</taxon>
        <taxon>Pseudomonadati</taxon>
        <taxon>Planctomycetota</taxon>
        <taxon>Phycisphaerae</taxon>
        <taxon>Phycisphaerales</taxon>
        <taxon>Phycisphaeraceae</taxon>
        <taxon>Mucisphaera</taxon>
    </lineage>
</organism>
<dbReference type="Proteomes" id="UP000320386">
    <property type="component" value="Chromosome"/>
</dbReference>
<keyword evidence="1" id="KW-0472">Membrane</keyword>
<reference evidence="2 3" key="1">
    <citation type="submission" date="2019-02" db="EMBL/GenBank/DDBJ databases">
        <title>Deep-cultivation of Planctomycetes and their phenomic and genomic characterization uncovers novel biology.</title>
        <authorList>
            <person name="Wiegand S."/>
            <person name="Jogler M."/>
            <person name="Boedeker C."/>
            <person name="Pinto D."/>
            <person name="Vollmers J."/>
            <person name="Rivas-Marin E."/>
            <person name="Kohn T."/>
            <person name="Peeters S.H."/>
            <person name="Heuer A."/>
            <person name="Rast P."/>
            <person name="Oberbeckmann S."/>
            <person name="Bunk B."/>
            <person name="Jeske O."/>
            <person name="Meyerdierks A."/>
            <person name="Storesund J.E."/>
            <person name="Kallscheuer N."/>
            <person name="Luecker S."/>
            <person name="Lage O.M."/>
            <person name="Pohl T."/>
            <person name="Merkel B.J."/>
            <person name="Hornburger P."/>
            <person name="Mueller R.-W."/>
            <person name="Bruemmer F."/>
            <person name="Labrenz M."/>
            <person name="Spormann A.M."/>
            <person name="Op den Camp H."/>
            <person name="Overmann J."/>
            <person name="Amann R."/>
            <person name="Jetten M.S.M."/>
            <person name="Mascher T."/>
            <person name="Medema M.H."/>
            <person name="Devos D.P."/>
            <person name="Kaster A.-K."/>
            <person name="Ovreas L."/>
            <person name="Rohde M."/>
            <person name="Galperin M.Y."/>
            <person name="Jogler C."/>
        </authorList>
    </citation>
    <scope>NUCLEOTIDE SEQUENCE [LARGE SCALE GENOMIC DNA]</scope>
    <source>
        <strain evidence="2 3">Pan265</strain>
    </source>
</reference>
<keyword evidence="1" id="KW-0812">Transmembrane</keyword>
<proteinExistence type="predicted"/>